<evidence type="ECO:0000256" key="1">
    <source>
        <dbReference type="ARBA" id="ARBA00022598"/>
    </source>
</evidence>
<dbReference type="EC" id="6.3.4.15" evidence="5"/>
<keyword evidence="4" id="KW-0092">Biotin</keyword>
<dbReference type="RefSeq" id="WP_213162183.1">
    <property type="nucleotide sequence ID" value="NZ_CP058214.1"/>
</dbReference>
<sequence length="260" mass="27558">MTEQRPRLPDGYRLLAFDEIDSTNAEAARRADAGEEGPVWLWAGRQTRGRGRYSRPWASEPGNLYATLVTAAPGPRPADLSFAMALALHDAAAACLPEREAGGLSLKWPNDLMLDGAKVSGLLLEAVGRREGDGAPVLAIGFGLNIAHKPDIADYAVTSLAEHGATATPARALEHLAAKAAWWIGRWDEGRGFAAIRDAWLARARGLGGQIAVTSGSERMTGLFEDLAEDGALILRLPDGTARRIFAGDVFLPGGNRGAA</sequence>
<keyword evidence="1 8" id="KW-0436">Ligase</keyword>
<dbReference type="PANTHER" id="PTHR12835">
    <property type="entry name" value="BIOTIN PROTEIN LIGASE"/>
    <property type="match status" value="1"/>
</dbReference>
<keyword evidence="3" id="KW-0067">ATP-binding</keyword>
<evidence type="ECO:0000256" key="5">
    <source>
        <dbReference type="ARBA" id="ARBA00024227"/>
    </source>
</evidence>
<organism evidence="8 9">
    <name type="scientific">Kaustia mangrovi</name>
    <dbReference type="NCBI Taxonomy" id="2593653"/>
    <lineage>
        <taxon>Bacteria</taxon>
        <taxon>Pseudomonadati</taxon>
        <taxon>Pseudomonadota</taxon>
        <taxon>Alphaproteobacteria</taxon>
        <taxon>Hyphomicrobiales</taxon>
        <taxon>Parvibaculaceae</taxon>
        <taxon>Kaustia</taxon>
    </lineage>
</organism>
<dbReference type="InterPro" id="IPR004143">
    <property type="entry name" value="BPL_LPL_catalytic"/>
</dbReference>
<dbReference type="InterPro" id="IPR003142">
    <property type="entry name" value="BPL_C"/>
</dbReference>
<evidence type="ECO:0000313" key="9">
    <source>
        <dbReference type="Proteomes" id="UP000593594"/>
    </source>
</evidence>
<gene>
    <name evidence="8" type="ORF">HW532_20195</name>
</gene>
<dbReference type="PANTHER" id="PTHR12835:SF5">
    <property type="entry name" value="BIOTIN--PROTEIN LIGASE"/>
    <property type="match status" value="1"/>
</dbReference>
<dbReference type="Pfam" id="PF03099">
    <property type="entry name" value="BPL_LplA_LipB"/>
    <property type="match status" value="1"/>
</dbReference>
<dbReference type="Gene3D" id="3.30.930.10">
    <property type="entry name" value="Bira Bifunctional Protein, Domain 2"/>
    <property type="match status" value="1"/>
</dbReference>
<dbReference type="InterPro" id="IPR045864">
    <property type="entry name" value="aa-tRNA-synth_II/BPL/LPL"/>
</dbReference>
<dbReference type="KEGG" id="kmn:HW532_20195"/>
<protein>
    <recommendedName>
        <fullName evidence="5">biotin--[biotin carboxyl-carrier protein] ligase</fullName>
        <ecNumber evidence="5">6.3.4.15</ecNumber>
    </recommendedName>
</protein>
<evidence type="ECO:0000256" key="2">
    <source>
        <dbReference type="ARBA" id="ARBA00022741"/>
    </source>
</evidence>
<dbReference type="PROSITE" id="PS51733">
    <property type="entry name" value="BPL_LPL_CATALYTIC"/>
    <property type="match status" value="1"/>
</dbReference>
<comment type="catalytic activity">
    <reaction evidence="6">
        <text>biotin + L-lysyl-[protein] + ATP = N(6)-biotinyl-L-lysyl-[protein] + AMP + diphosphate + H(+)</text>
        <dbReference type="Rhea" id="RHEA:11756"/>
        <dbReference type="Rhea" id="RHEA-COMP:9752"/>
        <dbReference type="Rhea" id="RHEA-COMP:10505"/>
        <dbReference type="ChEBI" id="CHEBI:15378"/>
        <dbReference type="ChEBI" id="CHEBI:29969"/>
        <dbReference type="ChEBI" id="CHEBI:30616"/>
        <dbReference type="ChEBI" id="CHEBI:33019"/>
        <dbReference type="ChEBI" id="CHEBI:57586"/>
        <dbReference type="ChEBI" id="CHEBI:83144"/>
        <dbReference type="ChEBI" id="CHEBI:456215"/>
        <dbReference type="EC" id="6.3.4.15"/>
    </reaction>
</comment>
<dbReference type="SUPFAM" id="SSF55681">
    <property type="entry name" value="Class II aaRS and biotin synthetases"/>
    <property type="match status" value="1"/>
</dbReference>
<dbReference type="Pfam" id="PF02237">
    <property type="entry name" value="BPL_C"/>
    <property type="match status" value="1"/>
</dbReference>
<dbReference type="SUPFAM" id="SSF50037">
    <property type="entry name" value="C-terminal domain of transcriptional repressors"/>
    <property type="match status" value="1"/>
</dbReference>
<dbReference type="NCBIfam" id="TIGR00121">
    <property type="entry name" value="birA_ligase"/>
    <property type="match status" value="1"/>
</dbReference>
<dbReference type="AlphaFoldDB" id="A0A7S8C7G5"/>
<feature type="domain" description="BPL/LPL catalytic" evidence="7">
    <location>
        <begin position="1"/>
        <end position="188"/>
    </location>
</feature>
<reference evidence="8 9" key="1">
    <citation type="submission" date="2020-06" db="EMBL/GenBank/DDBJ databases">
        <title>Genome sequence of 2 isolates from Red Sea Mangroves.</title>
        <authorList>
            <person name="Sefrji F."/>
            <person name="Michoud G."/>
            <person name="Merlino G."/>
            <person name="Daffonchio D."/>
        </authorList>
    </citation>
    <scope>NUCLEOTIDE SEQUENCE [LARGE SCALE GENOMIC DNA]</scope>
    <source>
        <strain evidence="8 9">R1DC25</strain>
    </source>
</reference>
<dbReference type="InterPro" id="IPR008988">
    <property type="entry name" value="Transcriptional_repressor_C"/>
</dbReference>
<evidence type="ECO:0000256" key="4">
    <source>
        <dbReference type="ARBA" id="ARBA00023267"/>
    </source>
</evidence>
<dbReference type="InterPro" id="IPR004408">
    <property type="entry name" value="Biotin_CoA_COase_ligase"/>
</dbReference>
<name>A0A7S8C7G5_9HYPH</name>
<dbReference type="Gene3D" id="2.30.30.100">
    <property type="match status" value="1"/>
</dbReference>
<keyword evidence="2" id="KW-0547">Nucleotide-binding</keyword>
<proteinExistence type="predicted"/>
<evidence type="ECO:0000256" key="3">
    <source>
        <dbReference type="ARBA" id="ARBA00022840"/>
    </source>
</evidence>
<evidence type="ECO:0000256" key="6">
    <source>
        <dbReference type="ARBA" id="ARBA00047846"/>
    </source>
</evidence>
<dbReference type="GO" id="GO:0005737">
    <property type="term" value="C:cytoplasm"/>
    <property type="evidence" value="ECO:0007669"/>
    <property type="project" value="TreeGrafter"/>
</dbReference>
<keyword evidence="9" id="KW-1185">Reference proteome</keyword>
<evidence type="ECO:0000259" key="7">
    <source>
        <dbReference type="PROSITE" id="PS51733"/>
    </source>
</evidence>
<dbReference type="Proteomes" id="UP000593594">
    <property type="component" value="Chromosome"/>
</dbReference>
<dbReference type="GO" id="GO:0005524">
    <property type="term" value="F:ATP binding"/>
    <property type="evidence" value="ECO:0007669"/>
    <property type="project" value="UniProtKB-KW"/>
</dbReference>
<dbReference type="EMBL" id="CP058214">
    <property type="protein sequence ID" value="QPC44815.1"/>
    <property type="molecule type" value="Genomic_DNA"/>
</dbReference>
<accession>A0A7S8C7G5</accession>
<dbReference type="GO" id="GO:0004077">
    <property type="term" value="F:biotin--[biotin carboxyl-carrier protein] ligase activity"/>
    <property type="evidence" value="ECO:0007669"/>
    <property type="project" value="UniProtKB-EC"/>
</dbReference>
<evidence type="ECO:0000313" key="8">
    <source>
        <dbReference type="EMBL" id="QPC44815.1"/>
    </source>
</evidence>